<dbReference type="OrthoDB" id="9769774at2"/>
<feature type="domain" description="Hemerythrin-like" evidence="1">
    <location>
        <begin position="95"/>
        <end position="223"/>
    </location>
</feature>
<dbReference type="EMBL" id="LGIA01000177">
    <property type="protein sequence ID" value="KOH43775.1"/>
    <property type="molecule type" value="Genomic_DNA"/>
</dbReference>
<dbReference type="AlphaFoldDB" id="A0A0L8V5L3"/>
<dbReference type="PANTHER" id="PTHR39966">
    <property type="entry name" value="BLL2471 PROTEIN-RELATED"/>
    <property type="match status" value="1"/>
</dbReference>
<gene>
    <name evidence="2" type="ORF">NC99_33970</name>
</gene>
<sequence>MSEFTNKKQDRVCALARFAREMMTTNDKGKLVKENEKLISQVIPSEVITLFDVLVNEHQNQDYSVLKTATNKILHLFHTPLMAYPAIKPAEGSFLDVLTRNNTAMENLLKSMKTAVKSLNQNPDDQEARQQLKEKLVQLRLFDQHYQIKENVLFPALEQHWPDFHCVQLMWSYHDDIRRQMKDLGTALDESEFDLKKTNKLVGDLFFNLFAIRFREERILLPHILETIPQEALHQMLINSQEIGFPFVSPEKTEAVSSAVFIDGASVNLGTGQLSAEQIIGIFNHLPVDITYVDEHDTVRFFSTPKKRIFPRTKAILGRQVHNCHPPESVHVVEEIVAAFRNGQKDQASFWINFKTEKILIQYFAVRNEQGHYKGVIEVTQEIGDIQKLSGEKRLLDWSNE</sequence>
<evidence type="ECO:0000313" key="2">
    <source>
        <dbReference type="EMBL" id="KOH43775.1"/>
    </source>
</evidence>
<dbReference type="GO" id="GO:0005886">
    <property type="term" value="C:plasma membrane"/>
    <property type="evidence" value="ECO:0007669"/>
    <property type="project" value="TreeGrafter"/>
</dbReference>
<dbReference type="SUPFAM" id="SSF55785">
    <property type="entry name" value="PYP-like sensor domain (PAS domain)"/>
    <property type="match status" value="1"/>
</dbReference>
<dbReference type="PANTHER" id="PTHR39966:SF3">
    <property type="entry name" value="DUF438 DOMAIN-CONTAINING PROTEIN"/>
    <property type="match status" value="1"/>
</dbReference>
<dbReference type="Gene3D" id="3.30.450.20">
    <property type="entry name" value="PAS domain"/>
    <property type="match status" value="1"/>
</dbReference>
<accession>A0A0L8V5L3</accession>
<evidence type="ECO:0000313" key="3">
    <source>
        <dbReference type="Proteomes" id="UP000036958"/>
    </source>
</evidence>
<dbReference type="STRING" id="1409788.NC99_33970"/>
<dbReference type="Pfam" id="PF13596">
    <property type="entry name" value="PAS_10"/>
    <property type="match status" value="1"/>
</dbReference>
<dbReference type="InterPro" id="IPR035965">
    <property type="entry name" value="PAS-like_dom_sf"/>
</dbReference>
<proteinExistence type="predicted"/>
<keyword evidence="3" id="KW-1185">Reference proteome</keyword>
<dbReference type="InterPro" id="IPR012312">
    <property type="entry name" value="Hemerythrin-like"/>
</dbReference>
<protein>
    <recommendedName>
        <fullName evidence="1">Hemerythrin-like domain-containing protein</fullName>
    </recommendedName>
</protein>
<organism evidence="2 3">
    <name type="scientific">Sunxiuqinia dokdonensis</name>
    <dbReference type="NCBI Taxonomy" id="1409788"/>
    <lineage>
        <taxon>Bacteria</taxon>
        <taxon>Pseudomonadati</taxon>
        <taxon>Bacteroidota</taxon>
        <taxon>Bacteroidia</taxon>
        <taxon>Marinilabiliales</taxon>
        <taxon>Prolixibacteraceae</taxon>
        <taxon>Sunxiuqinia</taxon>
    </lineage>
</organism>
<evidence type="ECO:0000259" key="1">
    <source>
        <dbReference type="Pfam" id="PF01814"/>
    </source>
</evidence>
<name>A0A0L8V5L3_9BACT</name>
<dbReference type="RefSeq" id="WP_053185687.1">
    <property type="nucleotide sequence ID" value="NZ_LGIA01000177.1"/>
</dbReference>
<reference evidence="3" key="1">
    <citation type="submission" date="2015-07" db="EMBL/GenBank/DDBJ databases">
        <title>Genome sequencing of Sunxiuqinia dokdonensis strain SK.</title>
        <authorList>
            <person name="Ahn S."/>
            <person name="Kim B.-C."/>
        </authorList>
    </citation>
    <scope>NUCLEOTIDE SEQUENCE [LARGE SCALE GENOMIC DNA]</scope>
    <source>
        <strain evidence="3">SK</strain>
    </source>
</reference>
<comment type="caution">
    <text evidence="2">The sequence shown here is derived from an EMBL/GenBank/DDBJ whole genome shotgun (WGS) entry which is preliminary data.</text>
</comment>
<dbReference type="Proteomes" id="UP000036958">
    <property type="component" value="Unassembled WGS sequence"/>
</dbReference>
<dbReference type="Gene3D" id="1.20.120.520">
    <property type="entry name" value="nmb1532 protein domain like"/>
    <property type="match status" value="1"/>
</dbReference>
<dbReference type="Pfam" id="PF01814">
    <property type="entry name" value="Hemerythrin"/>
    <property type="match status" value="1"/>
</dbReference>